<evidence type="ECO:0000313" key="2">
    <source>
        <dbReference type="EMBL" id="HFK98275.1"/>
    </source>
</evidence>
<dbReference type="AlphaFoldDB" id="A0A832EKD1"/>
<dbReference type="EMBL" id="DSTK01000039">
    <property type="protein sequence ID" value="HFK98275.1"/>
    <property type="molecule type" value="Genomic_DNA"/>
</dbReference>
<feature type="signal peptide" evidence="1">
    <location>
        <begin position="1"/>
        <end position="23"/>
    </location>
</feature>
<name>A0A832EKD1_9BACT</name>
<gene>
    <name evidence="2" type="ORF">ENS06_13265</name>
</gene>
<keyword evidence="1" id="KW-0732">Signal</keyword>
<protein>
    <submittedName>
        <fullName evidence="2">Uncharacterized protein</fullName>
    </submittedName>
</protein>
<evidence type="ECO:0000256" key="1">
    <source>
        <dbReference type="SAM" id="SignalP"/>
    </source>
</evidence>
<comment type="caution">
    <text evidence="2">The sequence shown here is derived from an EMBL/GenBank/DDBJ whole genome shotgun (WGS) entry which is preliminary data.</text>
</comment>
<organism evidence="2">
    <name type="scientific">Desulfacinum infernum</name>
    <dbReference type="NCBI Taxonomy" id="35837"/>
    <lineage>
        <taxon>Bacteria</taxon>
        <taxon>Pseudomonadati</taxon>
        <taxon>Thermodesulfobacteriota</taxon>
        <taxon>Syntrophobacteria</taxon>
        <taxon>Syntrophobacterales</taxon>
        <taxon>Syntrophobacteraceae</taxon>
        <taxon>Desulfacinum</taxon>
    </lineage>
</organism>
<feature type="chain" id="PRO_5033047127" evidence="1">
    <location>
        <begin position="24"/>
        <end position="122"/>
    </location>
</feature>
<accession>A0A832EKD1</accession>
<proteinExistence type="predicted"/>
<sequence>MNPRLLGFALVLCAFFLVVPALAQVDYPEDLKGIVAQYPGSQVEMAMKTPQGSHVVLTTSDPPQKAYAYYKEALTKAGWETEMEMTHKEGQQGHWKKGDKMTHVVVTKDEDKTQIVLLVGTN</sequence>
<reference evidence="2" key="1">
    <citation type="journal article" date="2020" name="mSystems">
        <title>Genome- and Community-Level Interaction Insights into Carbon Utilization and Element Cycling Functions of Hydrothermarchaeota in Hydrothermal Sediment.</title>
        <authorList>
            <person name="Zhou Z."/>
            <person name="Liu Y."/>
            <person name="Xu W."/>
            <person name="Pan J."/>
            <person name="Luo Z.H."/>
            <person name="Li M."/>
        </authorList>
    </citation>
    <scope>NUCLEOTIDE SEQUENCE [LARGE SCALE GENOMIC DNA]</scope>
    <source>
        <strain evidence="2">SpSt-456</strain>
    </source>
</reference>